<dbReference type="InterPro" id="IPR050465">
    <property type="entry name" value="UPF0194_transport"/>
</dbReference>
<gene>
    <name evidence="5" type="ORF">V5E97_35935</name>
</gene>
<keyword evidence="4" id="KW-0812">Transmembrane</keyword>
<dbReference type="PANTHER" id="PTHR32347">
    <property type="entry name" value="EFFLUX SYSTEM COMPONENT YKNX-RELATED"/>
    <property type="match status" value="1"/>
</dbReference>
<feature type="transmembrane region" description="Helical" evidence="4">
    <location>
        <begin position="90"/>
        <end position="114"/>
    </location>
</feature>
<feature type="region of interest" description="Disordered" evidence="3">
    <location>
        <begin position="497"/>
        <end position="519"/>
    </location>
</feature>
<evidence type="ECO:0000313" key="5">
    <source>
        <dbReference type="EMBL" id="XBH03657.1"/>
    </source>
</evidence>
<evidence type="ECO:0000256" key="3">
    <source>
        <dbReference type="SAM" id="MobiDB-lite"/>
    </source>
</evidence>
<keyword evidence="4" id="KW-0472">Membrane</keyword>
<feature type="transmembrane region" description="Helical" evidence="4">
    <location>
        <begin position="24"/>
        <end position="43"/>
    </location>
</feature>
<organism evidence="5">
    <name type="scientific">Singulisphaera sp. Ch08</name>
    <dbReference type="NCBI Taxonomy" id="3120278"/>
    <lineage>
        <taxon>Bacteria</taxon>
        <taxon>Pseudomonadati</taxon>
        <taxon>Planctomycetota</taxon>
        <taxon>Planctomycetia</taxon>
        <taxon>Isosphaerales</taxon>
        <taxon>Isosphaeraceae</taxon>
        <taxon>Singulisphaera</taxon>
    </lineage>
</organism>
<dbReference type="PANTHER" id="PTHR32347:SF14">
    <property type="entry name" value="EFFLUX SYSTEM COMPONENT YKNX-RELATED"/>
    <property type="match status" value="1"/>
</dbReference>
<name>A0AAU7CEU1_9BACT</name>
<dbReference type="AlphaFoldDB" id="A0AAU7CEU1"/>
<feature type="transmembrane region" description="Helical" evidence="4">
    <location>
        <begin position="160"/>
        <end position="179"/>
    </location>
</feature>
<dbReference type="Gene3D" id="1.10.287.470">
    <property type="entry name" value="Helix hairpin bin"/>
    <property type="match status" value="1"/>
</dbReference>
<dbReference type="GO" id="GO:0030313">
    <property type="term" value="C:cell envelope"/>
    <property type="evidence" value="ECO:0007669"/>
    <property type="project" value="UniProtKB-SubCell"/>
</dbReference>
<evidence type="ECO:0000256" key="4">
    <source>
        <dbReference type="SAM" id="Phobius"/>
    </source>
</evidence>
<keyword evidence="2" id="KW-0175">Coiled coil</keyword>
<sequence>MFLWALAVFAWRLTLPGTLLNHLAWLVVSLCGVRIFFNFNPFLKLDGYYLLSDLLEMPNLRRRAWESVTGHLRWLLWGAARPAPGPRSRFLLGFGAMTWGYSVAFLCLMLAGMARLFDGSWGPAAIGFTLFMVAVRVRRRFRGILTGEVATMLRMRRKRCAVWALALTTLLVVLTAVRMEDRVGGSFSIRPATRVELRAPVAGFLRMVEFDEGDRVSAGQLVARLEVPDLLSRIAQKGAEVREARSRLRLLEVGSRPEEVAEQRLRVQRAKDWRDLAEQDLERNRQALQGELSKLDHMIDQNRAEYDYAETVVGLARKLLGKGALSGEQYQQAEVKRRVSRSQEEQVKSQKRAREAEGTLVSEAELARRETQWAEARSTLALLEAGTRPEEIEVARAHLARVEEEARFLEAGRNRLVITSPISGIVTTPRLKERTGLFLSEGQPICEIETLSILEAEVAVDEQDILRVRPGQEIFLRPRSRPFQTFTARVDRIAPATTRAQGPSGAVAPRPEDRGGIAEPGKVPGSVIVYCRMAGSSWGLRTGMTGYARIHCGRLPVGELLAFHLLRILRTEFWW</sequence>
<evidence type="ECO:0000256" key="2">
    <source>
        <dbReference type="ARBA" id="ARBA00023054"/>
    </source>
</evidence>
<dbReference type="RefSeq" id="WP_406696396.1">
    <property type="nucleotide sequence ID" value="NZ_CP155447.1"/>
</dbReference>
<feature type="transmembrane region" description="Helical" evidence="4">
    <location>
        <begin position="120"/>
        <end position="139"/>
    </location>
</feature>
<dbReference type="Gene3D" id="2.40.30.170">
    <property type="match status" value="1"/>
</dbReference>
<accession>A0AAU7CEU1</accession>
<comment type="subcellular location">
    <subcellularLocation>
        <location evidence="1">Cell envelope</location>
    </subcellularLocation>
</comment>
<reference evidence="5" key="1">
    <citation type="submission" date="2024-05" db="EMBL/GenBank/DDBJ databases">
        <title>Planctomycetes of the genus Singulisphaera possess chitinolytic capabilities.</title>
        <authorList>
            <person name="Ivanova A."/>
        </authorList>
    </citation>
    <scope>NUCLEOTIDE SEQUENCE</scope>
    <source>
        <strain evidence="5">Ch08T</strain>
    </source>
</reference>
<proteinExistence type="predicted"/>
<keyword evidence="4" id="KW-1133">Transmembrane helix</keyword>
<evidence type="ECO:0000256" key="1">
    <source>
        <dbReference type="ARBA" id="ARBA00004196"/>
    </source>
</evidence>
<dbReference type="EMBL" id="CP155447">
    <property type="protein sequence ID" value="XBH03657.1"/>
    <property type="molecule type" value="Genomic_DNA"/>
</dbReference>
<dbReference type="Gene3D" id="2.40.50.100">
    <property type="match status" value="1"/>
</dbReference>
<protein>
    <submittedName>
        <fullName evidence="5">Efflux RND transporter periplasmic adaptor subunit</fullName>
    </submittedName>
</protein>